<dbReference type="Gene3D" id="3.10.450.50">
    <property type="match status" value="1"/>
</dbReference>
<keyword evidence="4" id="KW-1185">Reference proteome</keyword>
<dbReference type="AlphaFoldDB" id="A0A7K1T9Q6"/>
<comment type="caution">
    <text evidence="3">The sequence shown here is derived from an EMBL/GenBank/DDBJ whole genome shotgun (WGS) entry which is preliminary data.</text>
</comment>
<organism evidence="3 4">
    <name type="scientific">Hymenobacter ginkgonis</name>
    <dbReference type="NCBI Taxonomy" id="2682976"/>
    <lineage>
        <taxon>Bacteria</taxon>
        <taxon>Pseudomonadati</taxon>
        <taxon>Bacteroidota</taxon>
        <taxon>Cytophagia</taxon>
        <taxon>Cytophagales</taxon>
        <taxon>Hymenobacteraceae</taxon>
        <taxon>Hymenobacter</taxon>
    </lineage>
</organism>
<evidence type="ECO:0000259" key="2">
    <source>
        <dbReference type="Pfam" id="PF14534"/>
    </source>
</evidence>
<dbReference type="Proteomes" id="UP000441336">
    <property type="component" value="Unassembled WGS sequence"/>
</dbReference>
<proteinExistence type="predicted"/>
<keyword evidence="1" id="KW-0732">Signal</keyword>
<name>A0A7K1T9Q6_9BACT</name>
<reference evidence="3 4" key="1">
    <citation type="submission" date="2019-12" db="EMBL/GenBank/DDBJ databases">
        <title>Hymenobacter sp. HMF4947 Genome sequencing and assembly.</title>
        <authorList>
            <person name="Kang H."/>
            <person name="Cha I."/>
            <person name="Kim H."/>
            <person name="Joh K."/>
        </authorList>
    </citation>
    <scope>NUCLEOTIDE SEQUENCE [LARGE SCALE GENOMIC DNA]</scope>
    <source>
        <strain evidence="3 4">HMF4947</strain>
    </source>
</reference>
<feature type="domain" description="DUF4440" evidence="2">
    <location>
        <begin position="51"/>
        <end position="162"/>
    </location>
</feature>
<protein>
    <submittedName>
        <fullName evidence="3">DUF4440 domain-containing protein</fullName>
    </submittedName>
</protein>
<dbReference type="InterPro" id="IPR032710">
    <property type="entry name" value="NTF2-like_dom_sf"/>
</dbReference>
<evidence type="ECO:0000313" key="4">
    <source>
        <dbReference type="Proteomes" id="UP000441336"/>
    </source>
</evidence>
<dbReference type="InterPro" id="IPR027843">
    <property type="entry name" value="DUF4440"/>
</dbReference>
<accession>A0A7K1T9Q6</accession>
<dbReference type="RefSeq" id="WP_157561903.1">
    <property type="nucleotide sequence ID" value="NZ_WQKZ01000001.1"/>
</dbReference>
<gene>
    <name evidence="3" type="ORF">GO988_02240</name>
</gene>
<evidence type="ECO:0000256" key="1">
    <source>
        <dbReference type="SAM" id="SignalP"/>
    </source>
</evidence>
<feature type="signal peptide" evidence="1">
    <location>
        <begin position="1"/>
        <end position="21"/>
    </location>
</feature>
<dbReference type="Pfam" id="PF14534">
    <property type="entry name" value="DUF4440"/>
    <property type="match status" value="1"/>
</dbReference>
<dbReference type="EMBL" id="WQKZ01000001">
    <property type="protein sequence ID" value="MVN75139.1"/>
    <property type="molecule type" value="Genomic_DNA"/>
</dbReference>
<dbReference type="SUPFAM" id="SSF54427">
    <property type="entry name" value="NTF2-like"/>
    <property type="match status" value="1"/>
</dbReference>
<sequence length="175" mass="19504">MKRLTPLAFLLALPLLTFAQAAPKAARHNTALLPAQSSSPAQRNAAAAKEVEQLERQRFAAQVSKDFTFLEKAFADDLIYTHSNGKQNDKTEYLQSIREGKSVYDKIEVENLNVRAYNNGMAAAVNGQIIIYQPNKPDGTPNVAHLKYVTVQIKDPQKGWQVVLWQSQKQPEAAK</sequence>
<evidence type="ECO:0000313" key="3">
    <source>
        <dbReference type="EMBL" id="MVN75139.1"/>
    </source>
</evidence>
<feature type="chain" id="PRO_5029772354" evidence="1">
    <location>
        <begin position="22"/>
        <end position="175"/>
    </location>
</feature>